<protein>
    <submittedName>
        <fullName evidence="1">Uncharacterized protein</fullName>
    </submittedName>
</protein>
<organism evidence="1 2">
    <name type="scientific">Elysia marginata</name>
    <dbReference type="NCBI Taxonomy" id="1093978"/>
    <lineage>
        <taxon>Eukaryota</taxon>
        <taxon>Metazoa</taxon>
        <taxon>Spiralia</taxon>
        <taxon>Lophotrochozoa</taxon>
        <taxon>Mollusca</taxon>
        <taxon>Gastropoda</taxon>
        <taxon>Heterobranchia</taxon>
        <taxon>Euthyneura</taxon>
        <taxon>Panpulmonata</taxon>
        <taxon>Sacoglossa</taxon>
        <taxon>Placobranchoidea</taxon>
        <taxon>Plakobranchidae</taxon>
        <taxon>Elysia</taxon>
    </lineage>
</organism>
<sequence length="96" mass="10871">MKIIFFLPSKQMAIGSEASSLLQQMPMTERKGMLDKVKKSFSATGVYMKSKLPIDNKLIIAPSSLDPIARKHSTTKNMIRQLNQLIHLPETDDFLH</sequence>
<accession>A0AAV4G541</accession>
<evidence type="ECO:0000313" key="2">
    <source>
        <dbReference type="Proteomes" id="UP000762676"/>
    </source>
</evidence>
<evidence type="ECO:0000313" key="1">
    <source>
        <dbReference type="EMBL" id="GFR80524.1"/>
    </source>
</evidence>
<comment type="caution">
    <text evidence="1">The sequence shown here is derived from an EMBL/GenBank/DDBJ whole genome shotgun (WGS) entry which is preliminary data.</text>
</comment>
<proteinExistence type="predicted"/>
<keyword evidence="2" id="KW-1185">Reference proteome</keyword>
<dbReference type="Proteomes" id="UP000762676">
    <property type="component" value="Unassembled WGS sequence"/>
</dbReference>
<reference evidence="1 2" key="1">
    <citation type="journal article" date="2021" name="Elife">
        <title>Chloroplast acquisition without the gene transfer in kleptoplastic sea slugs, Plakobranchus ocellatus.</title>
        <authorList>
            <person name="Maeda T."/>
            <person name="Takahashi S."/>
            <person name="Yoshida T."/>
            <person name="Shimamura S."/>
            <person name="Takaki Y."/>
            <person name="Nagai Y."/>
            <person name="Toyoda A."/>
            <person name="Suzuki Y."/>
            <person name="Arimoto A."/>
            <person name="Ishii H."/>
            <person name="Satoh N."/>
            <person name="Nishiyama T."/>
            <person name="Hasebe M."/>
            <person name="Maruyama T."/>
            <person name="Minagawa J."/>
            <person name="Obokata J."/>
            <person name="Shigenobu S."/>
        </authorList>
    </citation>
    <scope>NUCLEOTIDE SEQUENCE [LARGE SCALE GENOMIC DNA]</scope>
</reference>
<dbReference type="EMBL" id="BMAT01011857">
    <property type="protein sequence ID" value="GFR80524.1"/>
    <property type="molecule type" value="Genomic_DNA"/>
</dbReference>
<dbReference type="AlphaFoldDB" id="A0AAV4G541"/>
<gene>
    <name evidence="1" type="ORF">ElyMa_005900500</name>
</gene>
<name>A0AAV4G541_9GAST</name>